<name>A0ABU0NNX9_STRRH</name>
<dbReference type="CDD" id="cd04433">
    <property type="entry name" value="AFD_class_I"/>
    <property type="match status" value="1"/>
</dbReference>
<dbReference type="Pfam" id="PF00501">
    <property type="entry name" value="AMP-binding"/>
    <property type="match status" value="1"/>
</dbReference>
<keyword evidence="4" id="KW-1185">Reference proteome</keyword>
<evidence type="ECO:0000313" key="3">
    <source>
        <dbReference type="EMBL" id="MDQ0580829.1"/>
    </source>
</evidence>
<comment type="caution">
    <text evidence="3">The sequence shown here is derived from an EMBL/GenBank/DDBJ whole genome shotgun (WGS) entry which is preliminary data.</text>
</comment>
<dbReference type="PANTHER" id="PTHR43201:SF32">
    <property type="entry name" value="2-SUCCINYLBENZOATE--COA LIGASE, CHLOROPLASTIC_PEROXISOMAL"/>
    <property type="match status" value="1"/>
</dbReference>
<dbReference type="PANTHER" id="PTHR43201">
    <property type="entry name" value="ACYL-COA SYNTHETASE"/>
    <property type="match status" value="1"/>
</dbReference>
<reference evidence="3 4" key="1">
    <citation type="submission" date="2023-07" db="EMBL/GenBank/DDBJ databases">
        <title>Comparative genomics of wheat-associated soil bacteria to identify genetic determinants of phenazine resistance.</title>
        <authorList>
            <person name="Mouncey N."/>
        </authorList>
    </citation>
    <scope>NUCLEOTIDE SEQUENCE [LARGE SCALE GENOMIC DNA]</scope>
    <source>
        <strain evidence="3 4">B2I6</strain>
    </source>
</reference>
<dbReference type="EMBL" id="JAUSWV010000002">
    <property type="protein sequence ID" value="MDQ0580829.1"/>
    <property type="molecule type" value="Genomic_DNA"/>
</dbReference>
<feature type="compositionally biased region" description="Polar residues" evidence="1">
    <location>
        <begin position="1"/>
        <end position="10"/>
    </location>
</feature>
<proteinExistence type="predicted"/>
<dbReference type="InterPro" id="IPR000873">
    <property type="entry name" value="AMP-dep_synth/lig_dom"/>
</dbReference>
<dbReference type="InterPro" id="IPR042099">
    <property type="entry name" value="ANL_N_sf"/>
</dbReference>
<sequence>MTSQNTTPRNATSPGTTPPGITPPSAASSSATSRNTSSSRTTAPVLADPLLDPGVVGDFLDRVEDLSRSEDPGRPAGLPALVDRFTALPAPPGAVVVIALPNGIRALRFFFAVALAGHTPVLLSPSTPVSRVREVARELGACALVRAAIRADAYGVTDVTRAGGADVGLFTGRPYLHHGPGHVILMSSGTSGMATGCLHGIDALLRNARRHGRSLGQRAADTALVSLPVYYSYALVAQVLGGLVHGSRLVMAGPPFSVADYLATVAGRGVTLSSLTPSLVKSVVTAGGELPSPLRTLTVGGQALDPSYVSRLLKLNPELGLYITYGLTEAGPRVSTLAAHREPPHRHGSVGVPLDGVEVLTRPTDTGERELLVRSDTVYRRRVGEPAPSKRGDLIEPGLLATGDIGHVDDDGYVYVHGRSSDFAMVRGEKVSTATVRRAAESLPGVVRAATRIAVVDDDSAVLELDVFVDDAVPPSEAEMRRHLRSLLTRNELPVTVRIQPLRAGEHHK</sequence>
<feature type="region of interest" description="Disordered" evidence="1">
    <location>
        <begin position="1"/>
        <end position="47"/>
    </location>
</feature>
<protein>
    <submittedName>
        <fullName evidence="3">Acyl-CoA synthetase (AMP-forming)/AMP-acid ligase II</fullName>
    </submittedName>
</protein>
<evidence type="ECO:0000313" key="4">
    <source>
        <dbReference type="Proteomes" id="UP001230654"/>
    </source>
</evidence>
<dbReference type="RefSeq" id="WP_307163152.1">
    <property type="nucleotide sequence ID" value="NZ_JAUSWV010000002.1"/>
</dbReference>
<accession>A0ABU0NNX9</accession>
<evidence type="ECO:0000259" key="2">
    <source>
        <dbReference type="Pfam" id="PF00501"/>
    </source>
</evidence>
<organism evidence="3 4">
    <name type="scientific">Streptomyces rishiriensis</name>
    <dbReference type="NCBI Taxonomy" id="68264"/>
    <lineage>
        <taxon>Bacteria</taxon>
        <taxon>Bacillati</taxon>
        <taxon>Actinomycetota</taxon>
        <taxon>Actinomycetes</taxon>
        <taxon>Kitasatosporales</taxon>
        <taxon>Streptomycetaceae</taxon>
        <taxon>Streptomyces</taxon>
    </lineage>
</organism>
<feature type="compositionally biased region" description="Low complexity" evidence="1">
    <location>
        <begin position="23"/>
        <end position="44"/>
    </location>
</feature>
<evidence type="ECO:0000256" key="1">
    <source>
        <dbReference type="SAM" id="MobiDB-lite"/>
    </source>
</evidence>
<gene>
    <name evidence="3" type="ORF">QF030_003007</name>
</gene>
<feature type="domain" description="AMP-dependent synthetase/ligase" evidence="2">
    <location>
        <begin position="91"/>
        <end position="367"/>
    </location>
</feature>
<dbReference type="Gene3D" id="3.40.50.12780">
    <property type="entry name" value="N-terminal domain of ligase-like"/>
    <property type="match status" value="1"/>
</dbReference>
<keyword evidence="3" id="KW-0436">Ligase</keyword>
<dbReference type="SUPFAM" id="SSF56801">
    <property type="entry name" value="Acetyl-CoA synthetase-like"/>
    <property type="match status" value="1"/>
</dbReference>
<dbReference type="GO" id="GO:0016874">
    <property type="term" value="F:ligase activity"/>
    <property type="evidence" value="ECO:0007669"/>
    <property type="project" value="UniProtKB-KW"/>
</dbReference>
<dbReference type="Proteomes" id="UP001230654">
    <property type="component" value="Unassembled WGS sequence"/>
</dbReference>